<evidence type="ECO:0000256" key="2">
    <source>
        <dbReference type="ARBA" id="ARBA00007813"/>
    </source>
</evidence>
<evidence type="ECO:0000256" key="11">
    <source>
        <dbReference type="SAM" id="SignalP"/>
    </source>
</evidence>
<dbReference type="Pfam" id="PF08638">
    <property type="entry name" value="Med14"/>
    <property type="match status" value="1"/>
</dbReference>
<comment type="subunit">
    <text evidence="9">Component of the Mediator complex.</text>
</comment>
<feature type="chain" id="PRO_5001779403" description="Mediator of RNA polymerase II transcription subunit 14" evidence="11">
    <location>
        <begin position="25"/>
        <end position="1059"/>
    </location>
</feature>
<keyword evidence="11" id="KW-0732">Signal</keyword>
<evidence type="ECO:0000256" key="9">
    <source>
        <dbReference type="RuleBase" id="RU365082"/>
    </source>
</evidence>
<feature type="region of interest" description="Disordered" evidence="10">
    <location>
        <begin position="24"/>
        <end position="45"/>
    </location>
</feature>
<dbReference type="GO" id="GO:0070847">
    <property type="term" value="C:core mediator complex"/>
    <property type="evidence" value="ECO:0007669"/>
    <property type="project" value="TreeGrafter"/>
</dbReference>
<protein>
    <recommendedName>
        <fullName evidence="3 9">Mediator of RNA polymerase II transcription subunit 14</fullName>
    </recommendedName>
    <alternativeName>
        <fullName evidence="8 9">Mediator complex subunit 14</fullName>
    </alternativeName>
</protein>
<organism evidence="13 14">
    <name type="scientific">Stachybotrys chlorohalonatus (strain IBT 40285)</name>
    <dbReference type="NCBI Taxonomy" id="1283841"/>
    <lineage>
        <taxon>Eukaryota</taxon>
        <taxon>Fungi</taxon>
        <taxon>Dikarya</taxon>
        <taxon>Ascomycota</taxon>
        <taxon>Pezizomycotina</taxon>
        <taxon>Sordariomycetes</taxon>
        <taxon>Hypocreomycetidae</taxon>
        <taxon>Hypocreales</taxon>
        <taxon>Stachybotryaceae</taxon>
        <taxon>Stachybotrys</taxon>
    </lineage>
</organism>
<dbReference type="Proteomes" id="UP000028524">
    <property type="component" value="Unassembled WGS sequence"/>
</dbReference>
<keyword evidence="5 9" id="KW-0010">Activator</keyword>
<gene>
    <name evidence="13" type="ORF">S40285_08183</name>
</gene>
<dbReference type="AlphaFoldDB" id="A0A084QFV6"/>
<dbReference type="InParanoid" id="A0A084QFV6"/>
<keyword evidence="4 9" id="KW-0805">Transcription regulation</keyword>
<dbReference type="PANTHER" id="PTHR12809">
    <property type="entry name" value="MEDIATOR COMPLEX SUBUNIT"/>
    <property type="match status" value="1"/>
</dbReference>
<dbReference type="InterPro" id="IPR055122">
    <property type="entry name" value="Med14_N"/>
</dbReference>
<proteinExistence type="inferred from homology"/>
<reference evidence="13 14" key="1">
    <citation type="journal article" date="2014" name="BMC Genomics">
        <title>Comparative genome sequencing reveals chemotype-specific gene clusters in the toxigenic black mold Stachybotrys.</title>
        <authorList>
            <person name="Semeiks J."/>
            <person name="Borek D."/>
            <person name="Otwinowski Z."/>
            <person name="Grishin N.V."/>
        </authorList>
    </citation>
    <scope>NUCLEOTIDE SEQUENCE [LARGE SCALE GENOMIC DNA]</scope>
    <source>
        <strain evidence="13 14">IBT 40285</strain>
    </source>
</reference>
<feature type="signal peptide" evidence="11">
    <location>
        <begin position="1"/>
        <end position="24"/>
    </location>
</feature>
<evidence type="ECO:0000256" key="4">
    <source>
        <dbReference type="ARBA" id="ARBA00023015"/>
    </source>
</evidence>
<evidence type="ECO:0000313" key="14">
    <source>
        <dbReference type="Proteomes" id="UP000028524"/>
    </source>
</evidence>
<dbReference type="GO" id="GO:0006357">
    <property type="term" value="P:regulation of transcription by RNA polymerase II"/>
    <property type="evidence" value="ECO:0007669"/>
    <property type="project" value="InterPro"/>
</dbReference>
<evidence type="ECO:0000256" key="5">
    <source>
        <dbReference type="ARBA" id="ARBA00023159"/>
    </source>
</evidence>
<dbReference type="HOGENOM" id="CLU_003573_1_0_1"/>
<evidence type="ECO:0000256" key="7">
    <source>
        <dbReference type="ARBA" id="ARBA00023242"/>
    </source>
</evidence>
<dbReference type="PANTHER" id="PTHR12809:SF2">
    <property type="entry name" value="MEDIATOR OF RNA POLYMERASE II TRANSCRIPTION SUBUNIT 14"/>
    <property type="match status" value="1"/>
</dbReference>
<evidence type="ECO:0000256" key="3">
    <source>
        <dbReference type="ARBA" id="ARBA00019619"/>
    </source>
</evidence>
<keyword evidence="14" id="KW-1185">Reference proteome</keyword>
<dbReference type="EMBL" id="KL660775">
    <property type="protein sequence ID" value="KFA62841.1"/>
    <property type="molecule type" value="Genomic_DNA"/>
</dbReference>
<feature type="domain" description="Mediator complex subunit MED14 N-terminal" evidence="12">
    <location>
        <begin position="57"/>
        <end position="268"/>
    </location>
</feature>
<feature type="compositionally biased region" description="Polar residues" evidence="10">
    <location>
        <begin position="33"/>
        <end position="45"/>
    </location>
</feature>
<keyword evidence="7 9" id="KW-0539">Nucleus</keyword>
<name>A0A084QFV6_STAC4</name>
<comment type="similarity">
    <text evidence="2 9">Belongs to the Mediator complex subunit 14 family.</text>
</comment>
<evidence type="ECO:0000256" key="6">
    <source>
        <dbReference type="ARBA" id="ARBA00023163"/>
    </source>
</evidence>
<evidence type="ECO:0000256" key="8">
    <source>
        <dbReference type="ARBA" id="ARBA00032007"/>
    </source>
</evidence>
<evidence type="ECO:0000256" key="10">
    <source>
        <dbReference type="SAM" id="MobiDB-lite"/>
    </source>
</evidence>
<dbReference type="InterPro" id="IPR013947">
    <property type="entry name" value="Mediator_Med14"/>
</dbReference>
<dbReference type="STRING" id="1283841.A0A084QFV6"/>
<dbReference type="Pfam" id="PF26204">
    <property type="entry name" value="Med14_fung"/>
    <property type="match status" value="1"/>
</dbReference>
<dbReference type="OrthoDB" id="205099at2759"/>
<comment type="function">
    <text evidence="9">Component of the Mediator complex, a coactivator involved in the regulated transcription of nearly all RNA polymerase II-dependent genes. Mediator functions as a bridge to convey information from gene-specific regulatory proteins to the basal RNA polymerase II transcription machinery. Mediator is recruited to promoters by direct interactions with regulatory proteins and serves as a scaffold for the assembly of a functional preinitiation complex with RNA polymerase II and the general transcription factors.</text>
</comment>
<keyword evidence="6 9" id="KW-0804">Transcription</keyword>
<comment type="subcellular location">
    <subcellularLocation>
        <location evidence="1 9">Nucleus</location>
    </subcellularLocation>
</comment>
<sequence length="1059" mass="118246">MQGASLTLSFVGITVLDTTGMSAGENDSMAGQHGSQLANGQGSQTQPDEIFHITDGFVPLSLLLTRLAQTTHNALQAKMVELAKMPVPAAAMNGNAAHANSPDDVSSDNLRKKTALLNFAQDMHAKWVKALVIADWSRKAESVSKLIDLKFHIDQQRILFDAALDNIVNIKRDLTYARMPSPDLKTALQVLATGRAPWIPDLQYIPLPQLTADEQVKWMNDLDTLLSIRLNLEDYDKIPQQFKNYHISSGRVTFKVPGEFEVDLTIADEDFEKQFWFIDFRFAFSPAAQSLPESLRVYLEGCVNDALARDGLTGCYQFLHEYVLTMKINELRRQAIQLSKTSWTGTLMVEPLHRALAIQYWTSRSAVTKSKSWILVAINSGRKQNAPADAKAASYLVAKWYRDGKEVKDMEIPLDADNLSAESLLKTVVGRHVESILTSIHDKLLTAPRFQNREAGLKLRISKDDPAASSLKTQVGYRNSAALLIEPSTGAFAIKPHSKFVINYERQLNNGKTPIDDGVMCLEQVRCAMLEDELNRRGSCMGWVIRKAPITNEELHTVTKTRGPMRVLWLQKNGWKSSWFVAIILSLAGDQWWLLETSDTRAVPFYARLPLRKGHPDLTDKFWDNLTLFSTGMLAQSVDMRELHRRSIKSRPNETVVWSLPQQVRLPALEVALSAIYPAMLFDSAEAESDPPSADQTALAATISSILRNTHVNRHPASQPWAFDLVTIKFRGVEVQPVRTESSGQGTLQCLSDAFIKVRKPARYATLSGSIDRDVSYNSRRGEFCLRLRHVAGQSLIDVLETKVKAIDRFVTFLDALDRAKDTIECGKVTLREVTFFYGSDKSSAGHEGEQQPQKWRVVLDLSDKDIDVQFEQGNPHLRVLDLAKSLVNAADGINGLLHWLPTSLPTFRTIDNIQSRWEDLQAQNRGQVDFTVKTMDWMRIHYDIAQGASTGASDRRHLVLEMQCRLRRDEPWWHIRRSAEILVAGVPARSDDFTNALDPIWQGRGDGWHGLASGASGRHGDGVAALLQAVDNAIYTVATASWVGEPDGTGNAPLVVVD</sequence>
<dbReference type="OMA" id="ITQGYIP"/>
<evidence type="ECO:0000313" key="13">
    <source>
        <dbReference type="EMBL" id="KFA62841.1"/>
    </source>
</evidence>
<dbReference type="GO" id="GO:0003712">
    <property type="term" value="F:transcription coregulator activity"/>
    <property type="evidence" value="ECO:0007669"/>
    <property type="project" value="UniProtKB-UniRule"/>
</dbReference>
<accession>A0A084QFV6</accession>
<dbReference type="GO" id="GO:0016592">
    <property type="term" value="C:mediator complex"/>
    <property type="evidence" value="ECO:0007669"/>
    <property type="project" value="UniProtKB-UniRule"/>
</dbReference>
<evidence type="ECO:0000256" key="1">
    <source>
        <dbReference type="ARBA" id="ARBA00004123"/>
    </source>
</evidence>
<evidence type="ECO:0000259" key="12">
    <source>
        <dbReference type="Pfam" id="PF08638"/>
    </source>
</evidence>